<feature type="region of interest" description="Disordered" evidence="6">
    <location>
        <begin position="207"/>
        <end position="239"/>
    </location>
</feature>
<dbReference type="PANTHER" id="PTHR43690:SF17">
    <property type="entry name" value="PROTEIN YHJJ"/>
    <property type="match status" value="1"/>
</dbReference>
<dbReference type="EMBL" id="AUZY01010074">
    <property type="protein sequence ID" value="EQD39951.1"/>
    <property type="molecule type" value="Genomic_DNA"/>
</dbReference>
<evidence type="ECO:0000259" key="7">
    <source>
        <dbReference type="Pfam" id="PF00675"/>
    </source>
</evidence>
<comment type="caution">
    <text evidence="9">The sequence shown here is derived from an EMBL/GenBank/DDBJ whole genome shotgun (WGS) entry which is preliminary data.</text>
</comment>
<evidence type="ECO:0000259" key="8">
    <source>
        <dbReference type="Pfam" id="PF05193"/>
    </source>
</evidence>
<name>T0YWH3_9ZZZZ</name>
<feature type="domain" description="Peptidase M16 C-terminal" evidence="8">
    <location>
        <begin position="162"/>
        <end position="252"/>
    </location>
</feature>
<dbReference type="GO" id="GO:0046872">
    <property type="term" value="F:metal ion binding"/>
    <property type="evidence" value="ECO:0007669"/>
    <property type="project" value="InterPro"/>
</dbReference>
<dbReference type="PANTHER" id="PTHR43690">
    <property type="entry name" value="NARDILYSIN"/>
    <property type="match status" value="1"/>
</dbReference>
<evidence type="ECO:0000256" key="1">
    <source>
        <dbReference type="ARBA" id="ARBA00007261"/>
    </source>
</evidence>
<organism evidence="9">
    <name type="scientific">mine drainage metagenome</name>
    <dbReference type="NCBI Taxonomy" id="410659"/>
    <lineage>
        <taxon>unclassified sequences</taxon>
        <taxon>metagenomes</taxon>
        <taxon>ecological metagenomes</taxon>
    </lineage>
</organism>
<evidence type="ECO:0000256" key="3">
    <source>
        <dbReference type="ARBA" id="ARBA00022801"/>
    </source>
</evidence>
<accession>T0YWH3</accession>
<dbReference type="InterPro" id="IPR011765">
    <property type="entry name" value="Pept_M16_N"/>
</dbReference>
<reference evidence="9" key="2">
    <citation type="journal article" date="2014" name="ISME J.">
        <title>Microbial stratification in low pH oxic and suboxic macroscopic growths along an acid mine drainage.</title>
        <authorList>
            <person name="Mendez-Garcia C."/>
            <person name="Mesa V."/>
            <person name="Sprenger R.R."/>
            <person name="Richter M."/>
            <person name="Diez M.S."/>
            <person name="Solano J."/>
            <person name="Bargiela R."/>
            <person name="Golyshina O.V."/>
            <person name="Manteca A."/>
            <person name="Ramos J.L."/>
            <person name="Gallego J.R."/>
            <person name="Llorente I."/>
            <person name="Martins Dos Santos V.A."/>
            <person name="Jensen O.N."/>
            <person name="Pelaez A.I."/>
            <person name="Sanchez J."/>
            <person name="Ferrer M."/>
        </authorList>
    </citation>
    <scope>NUCLEOTIDE SEQUENCE</scope>
</reference>
<dbReference type="Gene3D" id="3.30.830.10">
    <property type="entry name" value="Metalloenzyme, LuxS/M16 peptidase-like"/>
    <property type="match status" value="1"/>
</dbReference>
<feature type="domain" description="Peptidase M16 N-terminal" evidence="7">
    <location>
        <begin position="8"/>
        <end position="146"/>
    </location>
</feature>
<sequence>MDNGLTVLLYPRPASPVVSVWMWHRVGSRNEPRGSTGAAHWLEHMLFKGSTHYPRGAVDRAILGVGGILNAFTDSDFTAYFSTVPREYVDLTLAIEGDRFLGATLPEPEIDRERSVVLSEREGNENHPEFRTEEELYAVAFRRHPYRWDALGYLEDIQGMHRENLRSFYERFYGPRNACLVVSGGFETRTLLPTIARRFGRLRREVEGTTVPEQEPPQRGRRESTIQGPGSTPLVRLGWRAPHARGPEVPTLLLL</sequence>
<keyword evidence="5" id="KW-0482">Metalloprotease</keyword>
<evidence type="ECO:0000256" key="5">
    <source>
        <dbReference type="ARBA" id="ARBA00023049"/>
    </source>
</evidence>
<dbReference type="SUPFAM" id="SSF63411">
    <property type="entry name" value="LuxS/MPP-like metallohydrolase"/>
    <property type="match status" value="1"/>
</dbReference>
<feature type="non-terminal residue" evidence="9">
    <location>
        <position position="255"/>
    </location>
</feature>
<dbReference type="InterPro" id="IPR007863">
    <property type="entry name" value="Peptidase_M16_C"/>
</dbReference>
<proteinExistence type="inferred from homology"/>
<gene>
    <name evidence="9" type="ORF">B1B_15152</name>
</gene>
<dbReference type="AlphaFoldDB" id="T0YWH3"/>
<dbReference type="GO" id="GO:0006508">
    <property type="term" value="P:proteolysis"/>
    <property type="evidence" value="ECO:0007669"/>
    <property type="project" value="UniProtKB-KW"/>
</dbReference>
<evidence type="ECO:0000256" key="6">
    <source>
        <dbReference type="SAM" id="MobiDB-lite"/>
    </source>
</evidence>
<protein>
    <submittedName>
        <fullName evidence="9">Peptidase M16 domain-containing protein</fullName>
    </submittedName>
</protein>
<keyword evidence="4" id="KW-0862">Zinc</keyword>
<evidence type="ECO:0000256" key="4">
    <source>
        <dbReference type="ARBA" id="ARBA00022833"/>
    </source>
</evidence>
<evidence type="ECO:0000256" key="2">
    <source>
        <dbReference type="ARBA" id="ARBA00022670"/>
    </source>
</evidence>
<reference evidence="9" key="1">
    <citation type="submission" date="2013-08" db="EMBL/GenBank/DDBJ databases">
        <authorList>
            <person name="Mendez C."/>
            <person name="Richter M."/>
            <person name="Ferrer M."/>
            <person name="Sanchez J."/>
        </authorList>
    </citation>
    <scope>NUCLEOTIDE SEQUENCE</scope>
</reference>
<dbReference type="Pfam" id="PF00675">
    <property type="entry name" value="Peptidase_M16"/>
    <property type="match status" value="1"/>
</dbReference>
<dbReference type="Pfam" id="PF05193">
    <property type="entry name" value="Peptidase_M16_C"/>
    <property type="match status" value="1"/>
</dbReference>
<dbReference type="InterPro" id="IPR050626">
    <property type="entry name" value="Peptidase_M16"/>
</dbReference>
<dbReference type="GO" id="GO:0008237">
    <property type="term" value="F:metallopeptidase activity"/>
    <property type="evidence" value="ECO:0007669"/>
    <property type="project" value="UniProtKB-KW"/>
</dbReference>
<dbReference type="InterPro" id="IPR011249">
    <property type="entry name" value="Metalloenz_LuxS/M16"/>
</dbReference>
<keyword evidence="2" id="KW-0645">Protease</keyword>
<keyword evidence="3" id="KW-0378">Hydrolase</keyword>
<evidence type="ECO:0000313" key="9">
    <source>
        <dbReference type="EMBL" id="EQD39951.1"/>
    </source>
</evidence>
<comment type="similarity">
    <text evidence="1">Belongs to the peptidase M16 family.</text>
</comment>